<evidence type="ECO:0000313" key="2">
    <source>
        <dbReference type="Proteomes" id="UP001176941"/>
    </source>
</evidence>
<accession>A0ABN8Y4X0</accession>
<name>A0ABN8Y4X0_RANTA</name>
<gene>
    <name evidence="1" type="ORF">MRATA1EN1_LOCUS5596</name>
</gene>
<sequence length="202" mass="21650">MSSKGREVCALSSRDPPPSRPIFCTHLSDRERRALWDHALQAPPSSWQEPLSWEMAPDPGMGSLTQSCAGGSALRALLVKDKRWGGECQACVLCGPCLGRPRMTLDGCLPPCKSPGRSEGQGSALAFMTLESRCGLDVGESAVLLLLGSRTASPVLGSLPSRGVQGGHFLIYGDKSRSAEGQRVPERPPFSLLIRWLTPPDL</sequence>
<dbReference type="EMBL" id="OX459950">
    <property type="protein sequence ID" value="CAI9156634.1"/>
    <property type="molecule type" value="Genomic_DNA"/>
</dbReference>
<keyword evidence="2" id="KW-1185">Reference proteome</keyword>
<protein>
    <submittedName>
        <fullName evidence="1">Uncharacterized protein</fullName>
    </submittedName>
</protein>
<evidence type="ECO:0000313" key="1">
    <source>
        <dbReference type="EMBL" id="CAI9156634.1"/>
    </source>
</evidence>
<dbReference type="Proteomes" id="UP001176941">
    <property type="component" value="Chromosome 14"/>
</dbReference>
<proteinExistence type="predicted"/>
<organism evidence="1 2">
    <name type="scientific">Rangifer tarandus platyrhynchus</name>
    <name type="common">Svalbard reindeer</name>
    <dbReference type="NCBI Taxonomy" id="3082113"/>
    <lineage>
        <taxon>Eukaryota</taxon>
        <taxon>Metazoa</taxon>
        <taxon>Chordata</taxon>
        <taxon>Craniata</taxon>
        <taxon>Vertebrata</taxon>
        <taxon>Euteleostomi</taxon>
        <taxon>Mammalia</taxon>
        <taxon>Eutheria</taxon>
        <taxon>Laurasiatheria</taxon>
        <taxon>Artiodactyla</taxon>
        <taxon>Ruminantia</taxon>
        <taxon>Pecora</taxon>
        <taxon>Cervidae</taxon>
        <taxon>Odocoileinae</taxon>
        <taxon>Rangifer</taxon>
    </lineage>
</organism>
<reference evidence="1" key="1">
    <citation type="submission" date="2023-04" db="EMBL/GenBank/DDBJ databases">
        <authorList>
            <consortium name="ELIXIR-Norway"/>
        </authorList>
    </citation>
    <scope>NUCLEOTIDE SEQUENCE [LARGE SCALE GENOMIC DNA]</scope>
</reference>